<evidence type="ECO:0000313" key="1">
    <source>
        <dbReference type="EMBL" id="CAA6807426.1"/>
    </source>
</evidence>
<dbReference type="AlphaFoldDB" id="A0A6S6SJE1"/>
<sequence length="477" mass="53464">MNHKIYILLLACLSFWGCSKEFEKINTNPNAAEQVDAQFLLSNILWNAANNNAVDAWNAGNFLAQLTAKHNFNEIDRYDIRTNTELWNKTYLLLNDVKSLEALAENGNQTYKGVALVLRAFLFSTLTDLWGDVPYSDAIKGVSEDNFSPKYDTQEEIYTGTNGILQTLRDAVTTLEASRSNLPIKGDLIFNGNVDQWIRFANSLRIRYLLRVSNKMNVATEMQTIVNSNLIMQSNLDNGLVPYLATSPSQWFVHTIREGDYSGVRLSNTIDSVLSNLGDPRLQVWFKPTAVSQTAGTPTYKGIPNGLGPSSVGQYDLADVSTLGSIFREQPAAVNAVFMLYSELQFALAEAVERGLISGTAQVHYENGIQASFDYYQTPMPANYLIQPDVAWDGSISKIITQKWLASMLIGYEGWFNYRRTGFPVLTPALDNVNNDLIPVRYRYPDTEKAVNPTNYDAAVSRIGGDTYNLKIWWDKP</sequence>
<dbReference type="InterPro" id="IPR041662">
    <property type="entry name" value="SusD-like_2"/>
</dbReference>
<gene>
    <name evidence="1" type="ORF">HELGO_WM34928</name>
</gene>
<dbReference type="EMBL" id="CACVAQ010000133">
    <property type="protein sequence ID" value="CAA6807426.1"/>
    <property type="molecule type" value="Genomic_DNA"/>
</dbReference>
<dbReference type="SUPFAM" id="SSF48452">
    <property type="entry name" value="TPR-like"/>
    <property type="match status" value="1"/>
</dbReference>
<organism evidence="1">
    <name type="scientific">uncultured Aureispira sp</name>
    <dbReference type="NCBI Taxonomy" id="1331704"/>
    <lineage>
        <taxon>Bacteria</taxon>
        <taxon>Pseudomonadati</taxon>
        <taxon>Bacteroidota</taxon>
        <taxon>Saprospiria</taxon>
        <taxon>Saprospirales</taxon>
        <taxon>Saprospiraceae</taxon>
        <taxon>Aureispira</taxon>
        <taxon>environmental samples</taxon>
    </lineage>
</organism>
<reference evidence="1" key="1">
    <citation type="submission" date="2020-01" db="EMBL/GenBank/DDBJ databases">
        <authorList>
            <person name="Meier V. D."/>
            <person name="Meier V D."/>
        </authorList>
    </citation>
    <scope>NUCLEOTIDE SEQUENCE</scope>
    <source>
        <strain evidence="1">HLG_WM_MAG_10</strain>
    </source>
</reference>
<dbReference type="InterPro" id="IPR011990">
    <property type="entry name" value="TPR-like_helical_dom_sf"/>
</dbReference>
<protein>
    <submittedName>
        <fullName evidence="1">SusD/RagB family nutrient-binding outer membrane lipoprotein</fullName>
    </submittedName>
</protein>
<keyword evidence="1" id="KW-0449">Lipoprotein</keyword>
<name>A0A6S6SJE1_9BACT</name>
<dbReference type="Pfam" id="PF12771">
    <property type="entry name" value="SusD-like_2"/>
    <property type="match status" value="1"/>
</dbReference>
<dbReference type="Gene3D" id="1.25.40.390">
    <property type="match status" value="1"/>
</dbReference>
<accession>A0A6S6SJE1</accession>
<proteinExistence type="predicted"/>